<dbReference type="AlphaFoldDB" id="A0A380S7D8"/>
<reference evidence="6 7" key="1">
    <citation type="submission" date="2017-08" db="EMBL/GenBank/DDBJ databases">
        <authorList>
            <person name="de Groot N.N."/>
        </authorList>
    </citation>
    <scope>NUCLEOTIDE SEQUENCE [LARGE SCALE GENOMIC DNA]</scope>
    <source>
        <strain evidence="6 7">HM2</strain>
    </source>
</reference>
<evidence type="ECO:0000256" key="3">
    <source>
        <dbReference type="ARBA" id="ARBA00022679"/>
    </source>
</evidence>
<feature type="domain" description="Glycosyltransferase 2-like" evidence="5">
    <location>
        <begin position="86"/>
        <end position="281"/>
    </location>
</feature>
<sequence>MAVLKNNICLLTYLRKSEILTNSLISLANDIYSEFGNQFEFVIYSEVPVEYKKLRMHVVNKVLLSTKYIRILDCLENCTYDYILSADNDISPNNKLLIDRFKLFMHSNCDICWGKIGTQNADGMISKFVSVDKLLSHNLIRPLLWKIGVGISIPGQLFFMKTDSFRDHLGAFDTYLDDLAIGLYVSINKRKRLFFKEILGMEKPNDTFVGLMRQRERWAHGYYSILKASFDRSDFKWRVVIHGVVYHFAWLINWSVIFGLLMIDWKLSILWIICISALITLYQPAMIVYGFFYQILFPIFHLRWMFALFSDFRKEKCIRK</sequence>
<dbReference type="RefSeq" id="WP_109573196.1">
    <property type="nucleotide sequence ID" value="NZ_UHJL01000003.1"/>
</dbReference>
<dbReference type="InterPro" id="IPR029044">
    <property type="entry name" value="Nucleotide-diphossugar_trans"/>
</dbReference>
<keyword evidence="2" id="KW-0328">Glycosyltransferase</keyword>
<evidence type="ECO:0000256" key="1">
    <source>
        <dbReference type="ARBA" id="ARBA00006739"/>
    </source>
</evidence>
<keyword evidence="4" id="KW-1133">Transmembrane helix</keyword>
<keyword evidence="4" id="KW-0472">Membrane</keyword>
<gene>
    <name evidence="6" type="ORF">SAMN05661053_2228</name>
</gene>
<dbReference type="Proteomes" id="UP000255423">
    <property type="component" value="Unassembled WGS sequence"/>
</dbReference>
<dbReference type="EMBL" id="UHJL01000003">
    <property type="protein sequence ID" value="SUQ24814.1"/>
    <property type="molecule type" value="Genomic_DNA"/>
</dbReference>
<feature type="transmembrane region" description="Helical" evidence="4">
    <location>
        <begin position="291"/>
        <end position="310"/>
    </location>
</feature>
<keyword evidence="4" id="KW-0812">Transmembrane</keyword>
<name>A0A380S7D8_FIBSU</name>
<dbReference type="PANTHER" id="PTHR43630:SF1">
    <property type="entry name" value="POLY-BETA-1,6-N-ACETYL-D-GLUCOSAMINE SYNTHASE"/>
    <property type="match status" value="1"/>
</dbReference>
<protein>
    <submittedName>
        <fullName evidence="6">Glycosyl transferase family group 2</fullName>
    </submittedName>
</protein>
<dbReference type="SUPFAM" id="SSF53448">
    <property type="entry name" value="Nucleotide-diphospho-sugar transferases"/>
    <property type="match status" value="1"/>
</dbReference>
<evidence type="ECO:0000313" key="6">
    <source>
        <dbReference type="EMBL" id="SUQ24814.1"/>
    </source>
</evidence>
<dbReference type="InterPro" id="IPR001173">
    <property type="entry name" value="Glyco_trans_2-like"/>
</dbReference>
<evidence type="ECO:0000313" key="7">
    <source>
        <dbReference type="Proteomes" id="UP000255423"/>
    </source>
</evidence>
<evidence type="ECO:0000256" key="2">
    <source>
        <dbReference type="ARBA" id="ARBA00022676"/>
    </source>
</evidence>
<dbReference type="GO" id="GO:0016757">
    <property type="term" value="F:glycosyltransferase activity"/>
    <property type="evidence" value="ECO:0007669"/>
    <property type="project" value="UniProtKB-KW"/>
</dbReference>
<accession>A0A380S7D8</accession>
<dbReference type="Pfam" id="PF13632">
    <property type="entry name" value="Glyco_trans_2_3"/>
    <property type="match status" value="1"/>
</dbReference>
<evidence type="ECO:0000256" key="4">
    <source>
        <dbReference type="SAM" id="Phobius"/>
    </source>
</evidence>
<keyword evidence="3 6" id="KW-0808">Transferase</keyword>
<feature type="transmembrane region" description="Helical" evidence="4">
    <location>
        <begin position="268"/>
        <end position="285"/>
    </location>
</feature>
<feature type="transmembrane region" description="Helical" evidence="4">
    <location>
        <begin position="239"/>
        <end position="261"/>
    </location>
</feature>
<organism evidence="6 7">
    <name type="scientific">Fibrobacter succinogenes</name>
    <name type="common">Bacteroides succinogenes</name>
    <dbReference type="NCBI Taxonomy" id="833"/>
    <lineage>
        <taxon>Bacteria</taxon>
        <taxon>Pseudomonadati</taxon>
        <taxon>Fibrobacterota</taxon>
        <taxon>Fibrobacteria</taxon>
        <taxon>Fibrobacterales</taxon>
        <taxon>Fibrobacteraceae</taxon>
        <taxon>Fibrobacter</taxon>
    </lineage>
</organism>
<evidence type="ECO:0000259" key="5">
    <source>
        <dbReference type="Pfam" id="PF13632"/>
    </source>
</evidence>
<dbReference type="PANTHER" id="PTHR43630">
    <property type="entry name" value="POLY-BETA-1,6-N-ACETYL-D-GLUCOSAMINE SYNTHASE"/>
    <property type="match status" value="1"/>
</dbReference>
<comment type="similarity">
    <text evidence="1">Belongs to the glycosyltransferase 2 family.</text>
</comment>
<proteinExistence type="inferred from homology"/>